<proteinExistence type="predicted"/>
<dbReference type="EMBL" id="LGYO01000051">
    <property type="protein sequence ID" value="KNZ40609.1"/>
    <property type="molecule type" value="Genomic_DNA"/>
</dbReference>
<sequence length="263" mass="30197">MKKNGLNDDYTTFIIFIFTVFVILLPCLYFQENIGTSTIDATGILSFYGSIFGGFATLVAVVMSINHSKVQILKDRILSIKPYLQACYKPCEARDTIDHSSDLKEMYIAVDLTTNKIKSCYELPSYWDVTEDKVIKILRNKREHYLIEYTLSNVGAGNAVNLIMTINGEFNYAFPHMALPVNKSQTLFIRFSNLDEDLQEKCISLLFRYSDIHSKVIYEQMDEIVICRGTKNEDDFLSSRQEKAMKPPVELPDYTIDDLLKLI</sequence>
<gene>
    <name evidence="2" type="ORF">AKG39_16830</name>
</gene>
<evidence type="ECO:0000313" key="2">
    <source>
        <dbReference type="EMBL" id="KNZ40609.1"/>
    </source>
</evidence>
<accession>A0A0L6TWF5</accession>
<keyword evidence="1" id="KW-0472">Membrane</keyword>
<dbReference type="RefSeq" id="WP_050741560.1">
    <property type="nucleotide sequence ID" value="NZ_LGYO01000051.1"/>
</dbReference>
<evidence type="ECO:0000256" key="1">
    <source>
        <dbReference type="SAM" id="Phobius"/>
    </source>
</evidence>
<evidence type="ECO:0000313" key="3">
    <source>
        <dbReference type="Proteomes" id="UP000036873"/>
    </source>
</evidence>
<dbReference type="AlphaFoldDB" id="A0A0L6TWF5"/>
<keyword evidence="3" id="KW-1185">Reference proteome</keyword>
<dbReference type="Proteomes" id="UP000036873">
    <property type="component" value="Unassembled WGS sequence"/>
</dbReference>
<reference evidence="3" key="1">
    <citation type="submission" date="2015-07" db="EMBL/GenBank/DDBJ databases">
        <title>Draft genome sequence of Acetobacterium bakii DSM 8293, a potential psychrophilic chemical producer through syngas fermentation.</title>
        <authorList>
            <person name="Song Y."/>
            <person name="Hwang S."/>
            <person name="Cho B.-K."/>
        </authorList>
    </citation>
    <scope>NUCLEOTIDE SEQUENCE [LARGE SCALE GENOMIC DNA]</scope>
    <source>
        <strain evidence="3">DSM 8239</strain>
    </source>
</reference>
<comment type="caution">
    <text evidence="2">The sequence shown here is derived from an EMBL/GenBank/DDBJ whole genome shotgun (WGS) entry which is preliminary data.</text>
</comment>
<name>A0A0L6TWF5_9FIRM</name>
<keyword evidence="1" id="KW-1133">Transmembrane helix</keyword>
<dbReference type="STRING" id="52689.AKG39_16830"/>
<feature type="transmembrane region" description="Helical" evidence="1">
    <location>
        <begin position="43"/>
        <end position="66"/>
    </location>
</feature>
<keyword evidence="1" id="KW-0812">Transmembrane</keyword>
<protein>
    <submittedName>
        <fullName evidence="2">Uncharacterized protein</fullName>
    </submittedName>
</protein>
<organism evidence="2 3">
    <name type="scientific">Acetobacterium bakii</name>
    <dbReference type="NCBI Taxonomy" id="52689"/>
    <lineage>
        <taxon>Bacteria</taxon>
        <taxon>Bacillati</taxon>
        <taxon>Bacillota</taxon>
        <taxon>Clostridia</taxon>
        <taxon>Eubacteriales</taxon>
        <taxon>Eubacteriaceae</taxon>
        <taxon>Acetobacterium</taxon>
    </lineage>
</organism>
<feature type="transmembrane region" description="Helical" evidence="1">
    <location>
        <begin position="12"/>
        <end position="31"/>
    </location>
</feature>